<keyword evidence="8 10" id="KW-0413">Isomerase</keyword>
<evidence type="ECO:0000256" key="2">
    <source>
        <dbReference type="ARBA" id="ARBA00022763"/>
    </source>
</evidence>
<dbReference type="Gene3D" id="1.10.150.20">
    <property type="entry name" value="5' to 3' exonuclease, C-terminal subdomain"/>
    <property type="match status" value="1"/>
</dbReference>
<evidence type="ECO:0000313" key="14">
    <source>
        <dbReference type="Proteomes" id="UP000196239"/>
    </source>
</evidence>
<evidence type="ECO:0000313" key="13">
    <source>
        <dbReference type="EMBL" id="CUR52621.1"/>
    </source>
</evidence>
<dbReference type="InterPro" id="IPR050474">
    <property type="entry name" value="Hel308_SKI2-like"/>
</dbReference>
<evidence type="ECO:0000256" key="9">
    <source>
        <dbReference type="ARBA" id="ARBA00034617"/>
    </source>
</evidence>
<keyword evidence="2 10" id="KW-0227">DNA damage</keyword>
<evidence type="ECO:0000256" key="3">
    <source>
        <dbReference type="ARBA" id="ARBA00022801"/>
    </source>
</evidence>
<comment type="catalytic activity">
    <reaction evidence="10">
        <text>ATP + H2O = ADP + phosphate + H(+)</text>
        <dbReference type="Rhea" id="RHEA:13065"/>
        <dbReference type="ChEBI" id="CHEBI:15377"/>
        <dbReference type="ChEBI" id="CHEBI:15378"/>
        <dbReference type="ChEBI" id="CHEBI:30616"/>
        <dbReference type="ChEBI" id="CHEBI:43474"/>
        <dbReference type="ChEBI" id="CHEBI:456216"/>
        <dbReference type="EC" id="5.6.2.4"/>
    </reaction>
</comment>
<dbReference type="Proteomes" id="UP000196239">
    <property type="component" value="Chromosome 1"/>
</dbReference>
<comment type="function">
    <text evidence="10">DNA-dependent ATPase and 3'-5' DNA helicase that may be involved in repair of stalled replication forks.</text>
</comment>
<dbReference type="GO" id="GO:0016887">
    <property type="term" value="F:ATP hydrolysis activity"/>
    <property type="evidence" value="ECO:0007669"/>
    <property type="project" value="RHEA"/>
</dbReference>
<dbReference type="Pfam" id="PF00270">
    <property type="entry name" value="DEAD"/>
    <property type="match status" value="1"/>
</dbReference>
<protein>
    <recommendedName>
        <fullName evidence="10">ATP-dependent DNA helicase Hel308</fullName>
        <ecNumber evidence="10">5.6.2.4</ecNumber>
    </recommendedName>
    <alternativeName>
        <fullName evidence="10">DNA 3'-5' helicase Hel308</fullName>
    </alternativeName>
</protein>
<dbReference type="Pfam" id="PF00271">
    <property type="entry name" value="Helicase_C"/>
    <property type="match status" value="1"/>
</dbReference>
<proteinExistence type="inferred from homology"/>
<dbReference type="EC" id="5.6.2.4" evidence="10"/>
<evidence type="ECO:0000256" key="5">
    <source>
        <dbReference type="ARBA" id="ARBA00022840"/>
    </source>
</evidence>
<keyword evidence="1 10" id="KW-0547">Nucleotide-binding</keyword>
<dbReference type="SUPFAM" id="SSF46785">
    <property type="entry name" value="Winged helix' DNA-binding domain"/>
    <property type="match status" value="1"/>
</dbReference>
<dbReference type="CDD" id="cd18795">
    <property type="entry name" value="SF2_C_Ski2"/>
    <property type="match status" value="1"/>
</dbReference>
<dbReference type="PROSITE" id="PS51194">
    <property type="entry name" value="HELICASE_CTER"/>
    <property type="match status" value="1"/>
</dbReference>
<dbReference type="EMBL" id="LN890280">
    <property type="protein sequence ID" value="CUR52621.1"/>
    <property type="molecule type" value="Genomic_DNA"/>
</dbReference>
<dbReference type="InterPro" id="IPR022965">
    <property type="entry name" value="Helicase_Hel308"/>
</dbReference>
<dbReference type="Gene3D" id="3.40.50.300">
    <property type="entry name" value="P-loop containing nucleotide triphosphate hydrolases"/>
    <property type="match status" value="2"/>
</dbReference>
<dbReference type="SUPFAM" id="SSF158702">
    <property type="entry name" value="Sec63 N-terminal domain-like"/>
    <property type="match status" value="1"/>
</dbReference>
<dbReference type="GO" id="GO:0003677">
    <property type="term" value="F:DNA binding"/>
    <property type="evidence" value="ECO:0007669"/>
    <property type="project" value="UniProtKB-UniRule"/>
</dbReference>
<keyword evidence="7 10" id="KW-0234">DNA repair</keyword>
<dbReference type="PANTHER" id="PTHR47961">
    <property type="entry name" value="DNA POLYMERASE THETA, PUTATIVE (AFU_ORTHOLOGUE AFUA_1G05260)-RELATED"/>
    <property type="match status" value="1"/>
</dbReference>
<organism evidence="13 14">
    <name type="scientific">Nitrosotalea devaniterrae</name>
    <dbReference type="NCBI Taxonomy" id="1078905"/>
    <lineage>
        <taxon>Archaea</taxon>
        <taxon>Nitrososphaerota</taxon>
        <taxon>Nitrososphaeria</taxon>
        <taxon>Nitrosotaleales</taxon>
        <taxon>Nitrosotaleaceae</taxon>
        <taxon>Nitrosotalea</taxon>
    </lineage>
</organism>
<dbReference type="HAMAP" id="MF_00442">
    <property type="entry name" value="Helicase_Hel308"/>
    <property type="match status" value="1"/>
</dbReference>
<keyword evidence="14" id="KW-1185">Reference proteome</keyword>
<keyword evidence="6 10" id="KW-0238">DNA-binding</keyword>
<evidence type="ECO:0000256" key="7">
    <source>
        <dbReference type="ARBA" id="ARBA00023204"/>
    </source>
</evidence>
<dbReference type="GO" id="GO:0005524">
    <property type="term" value="F:ATP binding"/>
    <property type="evidence" value="ECO:0007669"/>
    <property type="project" value="UniProtKB-UniRule"/>
</dbReference>
<dbReference type="Gene3D" id="1.10.3380.30">
    <property type="match status" value="1"/>
</dbReference>
<dbReference type="GO" id="GO:0006281">
    <property type="term" value="P:DNA repair"/>
    <property type="evidence" value="ECO:0007669"/>
    <property type="project" value="UniProtKB-UniRule"/>
</dbReference>
<dbReference type="PROSITE" id="PS51192">
    <property type="entry name" value="HELICASE_ATP_BIND_1"/>
    <property type="match status" value="1"/>
</dbReference>
<gene>
    <name evidence="10" type="primary">hel308</name>
    <name evidence="13" type="ORF">NDEV_1859</name>
</gene>
<name>A0A128A5L8_9ARCH</name>
<accession>A0A128A5L8</accession>
<sequence length="707" mass="79365">MKIEQLDIPPSTIEFLQKNGYVSLYPPQEKTVKAGLLEGQSILVSAPTASGKTLLAILAIIKHLSEKRGKIVYLSPLKALASEKFNEFKKLDSVDLGKNMKIQISTGDFDVSDKNLGQNDILVLTNEKMDSIIRQGAEWIDQISLVIADEVHLLGDDDRGPTLEIVLTKLKLLPQRPQILALSATVTNADEIADWLECKLVHSEWRPVPLSEGVYDQGIVTMQDRKKFEIQTSIRGPPVDLGLDSLNNGGQAILFAETRTRSVSLATKASEAVAKTLNNEEKEMLEKISQKILDDNEHTELVKTLASLIKNGVAFHHAGLNPNCRDLIESEFRNKRIKILASTPTLAAGVNLPARRVVIANVSRYDAKYGANKPISILEYKQLCGRAGRPQYDKYGEAIIVGNSNSDEIFDYYINGIPEPISSKLTGDKALRIHLLSFVSTNPGIKGEDIVEFFSKTLSGSQERKTTIKFHIQISLRYLESEDFVKQKGGRYIATEFGKRTSTLYIDPLTAVLFRKSLENISTKGHTLGLLHIITISEDFFPKFSLRNKDYEFLSTLIENYADQLIEPISEYDCNRSLLAIHSWINESSEIFLSDNFGIESGDMHRMTETADWLIHALYEIAKLEKKDDILTEIYDLRSRILYGIKEELVDLVKIKGIGRIRARILFKNGIKTTEDLSKISIDRLAKIDKIGLVIAENIKTHLKKIR</sequence>
<evidence type="ECO:0000259" key="12">
    <source>
        <dbReference type="PROSITE" id="PS51194"/>
    </source>
</evidence>
<dbReference type="GO" id="GO:0043138">
    <property type="term" value="F:3'-5' DNA helicase activity"/>
    <property type="evidence" value="ECO:0007669"/>
    <property type="project" value="UniProtKB-UniRule"/>
</dbReference>
<dbReference type="InterPro" id="IPR048772">
    <property type="entry name" value="Hel308-like_dom4"/>
</dbReference>
<dbReference type="InterPro" id="IPR001650">
    <property type="entry name" value="Helicase_C-like"/>
</dbReference>
<dbReference type="InterPro" id="IPR027417">
    <property type="entry name" value="P-loop_NTPase"/>
</dbReference>
<comment type="similarity">
    <text evidence="10">Belongs to the helicase family. Hel308 subfamily.</text>
</comment>
<evidence type="ECO:0000256" key="4">
    <source>
        <dbReference type="ARBA" id="ARBA00022806"/>
    </source>
</evidence>
<feature type="domain" description="Helicase C-terminal" evidence="12">
    <location>
        <begin position="238"/>
        <end position="439"/>
    </location>
</feature>
<feature type="domain" description="Helicase ATP-binding" evidence="11">
    <location>
        <begin position="33"/>
        <end position="204"/>
    </location>
</feature>
<dbReference type="InterPro" id="IPR011545">
    <property type="entry name" value="DEAD/DEAH_box_helicase_dom"/>
</dbReference>
<comment type="subunit">
    <text evidence="10">Monomer.</text>
</comment>
<dbReference type="SMART" id="SM00487">
    <property type="entry name" value="DEXDc"/>
    <property type="match status" value="1"/>
</dbReference>
<evidence type="ECO:0000256" key="8">
    <source>
        <dbReference type="ARBA" id="ARBA00023235"/>
    </source>
</evidence>
<comment type="catalytic activity">
    <reaction evidence="9 10">
        <text>Couples ATP hydrolysis with the unwinding of duplex DNA by translocating in the 3'-5' direction.</text>
        <dbReference type="EC" id="5.6.2.4"/>
    </reaction>
</comment>
<dbReference type="InterPro" id="IPR036390">
    <property type="entry name" value="WH_DNA-bd_sf"/>
</dbReference>
<evidence type="ECO:0000256" key="6">
    <source>
        <dbReference type="ARBA" id="ARBA00023125"/>
    </source>
</evidence>
<dbReference type="InterPro" id="IPR014001">
    <property type="entry name" value="Helicase_ATP-bd"/>
</dbReference>
<dbReference type="PANTHER" id="PTHR47961:SF10">
    <property type="entry name" value="ATP-DEPENDENT DNA HELICASE HEL308"/>
    <property type="match status" value="1"/>
</dbReference>
<keyword evidence="5 10" id="KW-0067">ATP-binding</keyword>
<feature type="binding site" evidence="10">
    <location>
        <position position="28"/>
    </location>
    <ligand>
        <name>ATP</name>
        <dbReference type="ChEBI" id="CHEBI:30616"/>
    </ligand>
</feature>
<evidence type="ECO:0000256" key="10">
    <source>
        <dbReference type="HAMAP-Rule" id="MF_00442"/>
    </source>
</evidence>
<dbReference type="AlphaFoldDB" id="A0A128A5L8"/>
<dbReference type="FunFam" id="3.40.50.300:FF:003787">
    <property type="entry name" value="ATP-dependent DNA helicase Hel308"/>
    <property type="match status" value="1"/>
</dbReference>
<evidence type="ECO:0000259" key="11">
    <source>
        <dbReference type="PROSITE" id="PS51192"/>
    </source>
</evidence>
<evidence type="ECO:0000256" key="1">
    <source>
        <dbReference type="ARBA" id="ARBA00022741"/>
    </source>
</evidence>
<reference evidence="14" key="1">
    <citation type="submission" date="2015-10" db="EMBL/GenBank/DDBJ databases">
        <authorList>
            <person name="Lehtovirta-Morley L.E."/>
            <person name="Vieille C."/>
        </authorList>
    </citation>
    <scope>NUCLEOTIDE SEQUENCE [LARGE SCALE GENOMIC DNA]</scope>
</reference>
<dbReference type="Pfam" id="PF21280">
    <property type="entry name" value="Helicase_dom4_arc"/>
    <property type="match status" value="1"/>
</dbReference>
<dbReference type="Pfam" id="PF14520">
    <property type="entry name" value="HHH_5"/>
    <property type="match status" value="1"/>
</dbReference>
<keyword evidence="4 10" id="KW-0347">Helicase</keyword>
<keyword evidence="3 10" id="KW-0378">Hydrolase</keyword>
<dbReference type="SMART" id="SM00490">
    <property type="entry name" value="HELICc"/>
    <property type="match status" value="1"/>
</dbReference>
<dbReference type="SUPFAM" id="SSF52540">
    <property type="entry name" value="P-loop containing nucleoside triphosphate hydrolases"/>
    <property type="match status" value="2"/>
</dbReference>
<dbReference type="KEGG" id="ndv:NDEV_1859"/>